<gene>
    <name evidence="1" type="ORF">FSB_LOCUS58184</name>
</gene>
<sequence>MRAHASTCTHVPSREPHLSSVYATHEITHPITVVLDSPISCHSWSQNIIVFLKGCRLWRYVTGDIPKLVSKSVTDSSDFDVDFVVDAVIPIDDFEEQLDAADPPLKYAEDIDLFAECKDCRRFTQFMMGLREDFKPTRVALLSRYPLPSLYGAVKELISEENRHPHHHLSSLDVVLAAPRPPASSSDRPRRICKYYQNPGHNISEFFSAISSAPIDDPMVTVSQLESMLHRYMSQPSLAILVTLAPSPIIYTANSSHMSVSHIGIISSSNLTIPDTSLVPKLFLNLLSIGQLCELGLDLHFSNCGVDVQGSTDGQAA</sequence>
<organism evidence="1">
    <name type="scientific">Fagus sylvatica</name>
    <name type="common">Beechnut</name>
    <dbReference type="NCBI Taxonomy" id="28930"/>
    <lineage>
        <taxon>Eukaryota</taxon>
        <taxon>Viridiplantae</taxon>
        <taxon>Streptophyta</taxon>
        <taxon>Embryophyta</taxon>
        <taxon>Tracheophyta</taxon>
        <taxon>Spermatophyta</taxon>
        <taxon>Magnoliopsida</taxon>
        <taxon>eudicotyledons</taxon>
        <taxon>Gunneridae</taxon>
        <taxon>Pentapetalae</taxon>
        <taxon>rosids</taxon>
        <taxon>fabids</taxon>
        <taxon>Fagales</taxon>
        <taxon>Fagaceae</taxon>
        <taxon>Fagus</taxon>
    </lineage>
</organism>
<accession>A0A2N9IZH6</accession>
<dbReference type="AlphaFoldDB" id="A0A2N9IZH6"/>
<name>A0A2N9IZH6_FAGSY</name>
<protein>
    <submittedName>
        <fullName evidence="1">Uncharacterized protein</fullName>
    </submittedName>
</protein>
<dbReference type="EMBL" id="OIVN01006310">
    <property type="protein sequence ID" value="SPD30302.1"/>
    <property type="molecule type" value="Genomic_DNA"/>
</dbReference>
<evidence type="ECO:0000313" key="1">
    <source>
        <dbReference type="EMBL" id="SPD30302.1"/>
    </source>
</evidence>
<reference evidence="1" key="1">
    <citation type="submission" date="2018-02" db="EMBL/GenBank/DDBJ databases">
        <authorList>
            <person name="Cohen D.B."/>
            <person name="Kent A.D."/>
        </authorList>
    </citation>
    <scope>NUCLEOTIDE SEQUENCE</scope>
</reference>
<proteinExistence type="predicted"/>